<dbReference type="Proteomes" id="UP001151760">
    <property type="component" value="Unassembled WGS sequence"/>
</dbReference>
<organism evidence="2 3">
    <name type="scientific">Tanacetum coccineum</name>
    <dbReference type="NCBI Taxonomy" id="301880"/>
    <lineage>
        <taxon>Eukaryota</taxon>
        <taxon>Viridiplantae</taxon>
        <taxon>Streptophyta</taxon>
        <taxon>Embryophyta</taxon>
        <taxon>Tracheophyta</taxon>
        <taxon>Spermatophyta</taxon>
        <taxon>Magnoliopsida</taxon>
        <taxon>eudicotyledons</taxon>
        <taxon>Gunneridae</taxon>
        <taxon>Pentapetalae</taxon>
        <taxon>asterids</taxon>
        <taxon>campanulids</taxon>
        <taxon>Asterales</taxon>
        <taxon>Asteraceae</taxon>
        <taxon>Asteroideae</taxon>
        <taxon>Anthemideae</taxon>
        <taxon>Anthemidinae</taxon>
        <taxon>Tanacetum</taxon>
    </lineage>
</organism>
<evidence type="ECO:0000313" key="2">
    <source>
        <dbReference type="EMBL" id="GJT59566.1"/>
    </source>
</evidence>
<keyword evidence="3" id="KW-1185">Reference proteome</keyword>
<reference evidence="2" key="2">
    <citation type="submission" date="2022-01" db="EMBL/GenBank/DDBJ databases">
        <authorList>
            <person name="Yamashiro T."/>
            <person name="Shiraishi A."/>
            <person name="Satake H."/>
            <person name="Nakayama K."/>
        </authorList>
    </citation>
    <scope>NUCLEOTIDE SEQUENCE</scope>
</reference>
<accession>A0ABQ5F844</accession>
<evidence type="ECO:0000313" key="3">
    <source>
        <dbReference type="Proteomes" id="UP001151760"/>
    </source>
</evidence>
<dbReference type="InterPro" id="IPR001878">
    <property type="entry name" value="Znf_CCHC"/>
</dbReference>
<protein>
    <submittedName>
        <fullName evidence="2">Retrovirus-related pol polyprotein from transposon TNT 1-94</fullName>
    </submittedName>
</protein>
<evidence type="ECO:0000259" key="1">
    <source>
        <dbReference type="Pfam" id="PF00098"/>
    </source>
</evidence>
<sequence length="281" mass="32034">MSTSSALQQSPADAGSETSPIMLERGSYIPWASRFRRCLNRNRETRKFLNRSIDKGPYVFKKIQPDLNQPERDETEDDLTGDNLKHYEVVIEYVTSVRLERNVRDVPYDELFYYLQQYEKIVIASRAKKLEKTHDPLALVAHTSSSSSRPPPAYYVTHPPSVVDYDDDYQGDTFQNDPEDTLTSAMMLLACAITQRYSTPTNNHLQSSSNTRNQAVVQADRVNIQSRNVGNDGRIGYNCSAKGHYARDCTKPIVRDSKYFMEQMLLAKKDEAGVILSNETK</sequence>
<reference evidence="2" key="1">
    <citation type="journal article" date="2022" name="Int. J. Mol. Sci.">
        <title>Draft Genome of Tanacetum Coccineum: Genomic Comparison of Closely Related Tanacetum-Family Plants.</title>
        <authorList>
            <person name="Yamashiro T."/>
            <person name="Shiraishi A."/>
            <person name="Nakayama K."/>
            <person name="Satake H."/>
        </authorList>
    </citation>
    <scope>NUCLEOTIDE SEQUENCE</scope>
</reference>
<comment type="caution">
    <text evidence="2">The sequence shown here is derived from an EMBL/GenBank/DDBJ whole genome shotgun (WGS) entry which is preliminary data.</text>
</comment>
<proteinExistence type="predicted"/>
<name>A0ABQ5F844_9ASTR</name>
<dbReference type="Gene3D" id="4.10.60.10">
    <property type="entry name" value="Zinc finger, CCHC-type"/>
    <property type="match status" value="1"/>
</dbReference>
<feature type="domain" description="CCHC-type" evidence="1">
    <location>
        <begin position="237"/>
        <end position="251"/>
    </location>
</feature>
<dbReference type="EMBL" id="BQNB010017121">
    <property type="protein sequence ID" value="GJT59566.1"/>
    <property type="molecule type" value="Genomic_DNA"/>
</dbReference>
<gene>
    <name evidence="2" type="ORF">Tco_1003099</name>
</gene>
<dbReference type="Pfam" id="PF00098">
    <property type="entry name" value="zf-CCHC"/>
    <property type="match status" value="1"/>
</dbReference>